<dbReference type="GO" id="GO:0042734">
    <property type="term" value="C:presynaptic membrane"/>
    <property type="evidence" value="ECO:0007669"/>
    <property type="project" value="UniProtKB-SubCell"/>
</dbReference>
<evidence type="ECO:0000256" key="6">
    <source>
        <dbReference type="ARBA" id="ARBA00023136"/>
    </source>
</evidence>
<dbReference type="InterPro" id="IPR009551">
    <property type="entry name" value="Wntless"/>
</dbReference>
<dbReference type="Proteomes" id="UP001445076">
    <property type="component" value="Unassembled WGS sequence"/>
</dbReference>
<feature type="transmembrane region" description="Helical" evidence="13">
    <location>
        <begin position="169"/>
        <end position="193"/>
    </location>
</feature>
<feature type="transmembrane region" description="Helical" evidence="13">
    <location>
        <begin position="94"/>
        <end position="110"/>
    </location>
</feature>
<evidence type="ECO:0000256" key="4">
    <source>
        <dbReference type="ARBA" id="ARBA00022692"/>
    </source>
</evidence>
<evidence type="ECO:0000256" key="8">
    <source>
        <dbReference type="ARBA" id="ARBA00023273"/>
    </source>
</evidence>
<evidence type="ECO:0000256" key="2">
    <source>
        <dbReference type="ARBA" id="ARBA00004477"/>
    </source>
</evidence>
<feature type="non-terminal residue" evidence="15">
    <location>
        <position position="1"/>
    </location>
</feature>
<dbReference type="GO" id="GO:0006886">
    <property type="term" value="P:intracellular protein transport"/>
    <property type="evidence" value="ECO:0007669"/>
    <property type="project" value="TreeGrafter"/>
</dbReference>
<comment type="subcellular location">
    <subcellularLocation>
        <location evidence="2">Endoplasmic reticulum membrane</location>
        <topology evidence="2">Multi-pass membrane protein</topology>
    </subcellularLocation>
    <subcellularLocation>
        <location evidence="1">Endosome membrane</location>
        <topology evidence="1">Multi-pass membrane protein</topology>
    </subcellularLocation>
    <subcellularLocation>
        <location evidence="11">Postsynaptic cell membrane</location>
        <topology evidence="11">Multi-pass membrane protein</topology>
    </subcellularLocation>
    <subcellularLocation>
        <location evidence="12">Presynaptic cell membrane</location>
        <topology evidence="12">Multi-pass membrane protein</topology>
    </subcellularLocation>
</comment>
<keyword evidence="8" id="KW-0966">Cell projection</keyword>
<comment type="function">
    <text evidence="9">A segment polarity gene required for wingless (wg)-dependent patterning processes, acting in both wg-sending cells and wg-target cells. In non-neuronal cells wls directs wg secretion. The wls traffic loop encompasses the Golgi, the cell surface, an endocytic compartment and a retrograde route leading back to the Golgi, and involves clathrin-mediated endocytosis and the retromer complex (a conserved protein complex consisting of Vps35 and Vps26). In neuronal cells (the larval motorneuron NMJ), the wg signal moves across the synapse via the release of wls-containing exosome-like vesicles. Postsynaptic wls is required for the trafficking of fz2 through the fz2-interacting protein Grip.</text>
</comment>
<name>A0AAW0VWR4_CHEQU</name>
<evidence type="ECO:0000256" key="10">
    <source>
        <dbReference type="ARBA" id="ARBA00025880"/>
    </source>
</evidence>
<evidence type="ECO:0000256" key="12">
    <source>
        <dbReference type="ARBA" id="ARBA00034107"/>
    </source>
</evidence>
<evidence type="ECO:0000256" key="1">
    <source>
        <dbReference type="ARBA" id="ARBA00004337"/>
    </source>
</evidence>
<feature type="domain" description="Wntless-like transmembrane" evidence="14">
    <location>
        <begin position="20"/>
        <end position="191"/>
    </location>
</feature>
<organism evidence="15 16">
    <name type="scientific">Cherax quadricarinatus</name>
    <name type="common">Australian red claw crayfish</name>
    <dbReference type="NCBI Taxonomy" id="27406"/>
    <lineage>
        <taxon>Eukaryota</taxon>
        <taxon>Metazoa</taxon>
        <taxon>Ecdysozoa</taxon>
        <taxon>Arthropoda</taxon>
        <taxon>Crustacea</taxon>
        <taxon>Multicrustacea</taxon>
        <taxon>Malacostraca</taxon>
        <taxon>Eumalacostraca</taxon>
        <taxon>Eucarida</taxon>
        <taxon>Decapoda</taxon>
        <taxon>Pleocyemata</taxon>
        <taxon>Astacidea</taxon>
        <taxon>Parastacoidea</taxon>
        <taxon>Parastacidae</taxon>
        <taxon>Cherax</taxon>
    </lineage>
</organism>
<dbReference type="GO" id="GO:0061355">
    <property type="term" value="P:Wnt protein secretion"/>
    <property type="evidence" value="ECO:0007669"/>
    <property type="project" value="TreeGrafter"/>
</dbReference>
<proteinExistence type="predicted"/>
<dbReference type="EMBL" id="JARKIK010000100">
    <property type="protein sequence ID" value="KAK8721488.1"/>
    <property type="molecule type" value="Genomic_DNA"/>
</dbReference>
<dbReference type="AlphaFoldDB" id="A0AAW0VWR4"/>
<gene>
    <name evidence="15" type="ORF">OTU49_012743</name>
</gene>
<feature type="transmembrane region" description="Helical" evidence="13">
    <location>
        <begin position="62"/>
        <end position="82"/>
    </location>
</feature>
<dbReference type="GO" id="GO:0045211">
    <property type="term" value="C:postsynaptic membrane"/>
    <property type="evidence" value="ECO:0007669"/>
    <property type="project" value="UniProtKB-SubCell"/>
</dbReference>
<comment type="subunit">
    <text evidence="10">Interacts with wg; in the Golgi. Interacts with Vps35, a component of the retromer complex; wls stability is regulated by Vps35.</text>
</comment>
<feature type="transmembrane region" description="Helical" evidence="13">
    <location>
        <begin position="21"/>
        <end position="42"/>
    </location>
</feature>
<keyword evidence="6 13" id="KW-0472">Membrane</keyword>
<accession>A0AAW0VWR4</accession>
<dbReference type="PANTHER" id="PTHR13449">
    <property type="entry name" value="INTEGRAL MEMBRANE PROTEIN GPR177"/>
    <property type="match status" value="1"/>
</dbReference>
<sequence>VNRNFGRVKDVYITFFSLADWYTKLLVLLQTLFFPVVITILWKFRKSVGELERPPTHLECVLALLAVALTIMNCPLEIVTLVADCPWMIVVNDIRHNFFYASFMTFFLYLTDKHLEPGKLCPHAKKAINISIRSGSLAILIVDMIEHLVNMEHPLAVTFESMHLNMSMLFFAMLGCYLTCITVRTCSALVTIAKKGPAYEEER</sequence>
<dbReference type="Pfam" id="PF06664">
    <property type="entry name" value="WLS-like_TM"/>
    <property type="match status" value="1"/>
</dbReference>
<evidence type="ECO:0000259" key="14">
    <source>
        <dbReference type="Pfam" id="PF06664"/>
    </source>
</evidence>
<dbReference type="GO" id="GO:0010008">
    <property type="term" value="C:endosome membrane"/>
    <property type="evidence" value="ECO:0007669"/>
    <property type="project" value="UniProtKB-SubCell"/>
</dbReference>
<dbReference type="GO" id="GO:0017147">
    <property type="term" value="F:Wnt-protein binding"/>
    <property type="evidence" value="ECO:0007669"/>
    <property type="project" value="InterPro"/>
</dbReference>
<dbReference type="GO" id="GO:0005789">
    <property type="term" value="C:endoplasmic reticulum membrane"/>
    <property type="evidence" value="ECO:0007669"/>
    <property type="project" value="UniProtKB-SubCell"/>
</dbReference>
<evidence type="ECO:0000256" key="3">
    <source>
        <dbReference type="ARBA" id="ARBA00015887"/>
    </source>
</evidence>
<evidence type="ECO:0000256" key="11">
    <source>
        <dbReference type="ARBA" id="ARBA00034104"/>
    </source>
</evidence>
<evidence type="ECO:0000313" key="15">
    <source>
        <dbReference type="EMBL" id="KAK8721488.1"/>
    </source>
</evidence>
<comment type="caution">
    <text evidence="15">The sequence shown here is derived from an EMBL/GenBank/DDBJ whole genome shotgun (WGS) entry which is preliminary data.</text>
</comment>
<evidence type="ECO:0000313" key="16">
    <source>
        <dbReference type="Proteomes" id="UP001445076"/>
    </source>
</evidence>
<keyword evidence="7" id="KW-0628">Postsynaptic cell membrane</keyword>
<keyword evidence="4 13" id="KW-0812">Transmembrane</keyword>
<keyword evidence="16" id="KW-1185">Reference proteome</keyword>
<evidence type="ECO:0000256" key="13">
    <source>
        <dbReference type="SAM" id="Phobius"/>
    </source>
</evidence>
<protein>
    <recommendedName>
        <fullName evidence="3">Protein wntless</fullName>
    </recommendedName>
</protein>
<dbReference type="GO" id="GO:0016055">
    <property type="term" value="P:Wnt signaling pathway"/>
    <property type="evidence" value="ECO:0007669"/>
    <property type="project" value="InterPro"/>
</dbReference>
<dbReference type="PANTHER" id="PTHR13449:SF2">
    <property type="entry name" value="PROTEIN WNTLESS HOMOLOG"/>
    <property type="match status" value="1"/>
</dbReference>
<keyword evidence="7" id="KW-0770">Synapse</keyword>
<evidence type="ECO:0000256" key="7">
    <source>
        <dbReference type="ARBA" id="ARBA00023257"/>
    </source>
</evidence>
<reference evidence="15 16" key="1">
    <citation type="journal article" date="2024" name="BMC Genomics">
        <title>Genome assembly of redclaw crayfish (Cherax quadricarinatus) provides insights into its immune adaptation and hypoxia tolerance.</title>
        <authorList>
            <person name="Liu Z."/>
            <person name="Zheng J."/>
            <person name="Li H."/>
            <person name="Fang K."/>
            <person name="Wang S."/>
            <person name="He J."/>
            <person name="Zhou D."/>
            <person name="Weng S."/>
            <person name="Chi M."/>
            <person name="Gu Z."/>
            <person name="He J."/>
            <person name="Li F."/>
            <person name="Wang M."/>
        </authorList>
    </citation>
    <scope>NUCLEOTIDE SEQUENCE [LARGE SCALE GENOMIC DNA]</scope>
    <source>
        <strain evidence="15">ZL_2023a</strain>
    </source>
</reference>
<dbReference type="InterPro" id="IPR047843">
    <property type="entry name" value="WLS-like_TM"/>
</dbReference>
<evidence type="ECO:0000256" key="9">
    <source>
        <dbReference type="ARBA" id="ARBA00025339"/>
    </source>
</evidence>
<feature type="non-terminal residue" evidence="15">
    <location>
        <position position="203"/>
    </location>
</feature>
<keyword evidence="5 13" id="KW-1133">Transmembrane helix</keyword>
<evidence type="ECO:0000256" key="5">
    <source>
        <dbReference type="ARBA" id="ARBA00022989"/>
    </source>
</evidence>